<feature type="chain" id="PRO_5039296877" description="PepSY domain-containing protein" evidence="1">
    <location>
        <begin position="23"/>
        <end position="90"/>
    </location>
</feature>
<keyword evidence="1" id="KW-0732">Signal</keyword>
<keyword evidence="3" id="KW-1185">Reference proteome</keyword>
<dbReference type="KEGG" id="phc:BBI08_15810"/>
<gene>
    <name evidence="2" type="ORF">BBI08_15810</name>
</gene>
<proteinExistence type="predicted"/>
<feature type="signal peptide" evidence="1">
    <location>
        <begin position="1"/>
        <end position="22"/>
    </location>
</feature>
<dbReference type="OrthoDB" id="2428465at2"/>
<name>A0A1C7DV85_9BACL</name>
<dbReference type="EMBL" id="CP016537">
    <property type="protein sequence ID" value="ANU15228.1"/>
    <property type="molecule type" value="Genomic_DNA"/>
</dbReference>
<evidence type="ECO:0000256" key="1">
    <source>
        <dbReference type="SAM" id="SignalP"/>
    </source>
</evidence>
<dbReference type="RefSeq" id="WP_008497290.1">
    <property type="nucleotide sequence ID" value="NZ_CP016537.2"/>
</dbReference>
<evidence type="ECO:0000313" key="2">
    <source>
        <dbReference type="EMBL" id="ANU15228.1"/>
    </source>
</evidence>
<sequence length="90" mass="10041">MKNSMITFLMMCLLLLSGCSVANPTITEAEARALVEQSHANSFETVDIISIRYDDGQYIVEWQNKGNCEWGIDYLDGQNGDILMGETTIC</sequence>
<evidence type="ECO:0000313" key="3">
    <source>
        <dbReference type="Proteomes" id="UP000092687"/>
    </source>
</evidence>
<organism evidence="2 3">
    <name type="scientific">Planococcus halocryophilus</name>
    <dbReference type="NCBI Taxonomy" id="1215089"/>
    <lineage>
        <taxon>Bacteria</taxon>
        <taxon>Bacillati</taxon>
        <taxon>Bacillota</taxon>
        <taxon>Bacilli</taxon>
        <taxon>Bacillales</taxon>
        <taxon>Caryophanaceae</taxon>
        <taxon>Planococcus</taxon>
    </lineage>
</organism>
<protein>
    <recommendedName>
        <fullName evidence="4">PepSY domain-containing protein</fullName>
    </recommendedName>
</protein>
<dbReference type="PROSITE" id="PS51257">
    <property type="entry name" value="PROKAR_LIPOPROTEIN"/>
    <property type="match status" value="1"/>
</dbReference>
<evidence type="ECO:0008006" key="4">
    <source>
        <dbReference type="Google" id="ProtNLM"/>
    </source>
</evidence>
<accession>A0A1C7DV85</accession>
<dbReference type="AlphaFoldDB" id="A0A1C7DV85"/>
<reference evidence="2" key="1">
    <citation type="submission" date="2016-10" db="EMBL/GenBank/DDBJ databases">
        <authorList>
            <person name="de Groot N.N."/>
        </authorList>
    </citation>
    <scope>NUCLEOTIDE SEQUENCE</scope>
    <source>
        <strain evidence="2">DSM 24743</strain>
    </source>
</reference>
<dbReference type="Proteomes" id="UP000092687">
    <property type="component" value="Chromosome"/>
</dbReference>